<dbReference type="Proteomes" id="UP000648984">
    <property type="component" value="Unassembled WGS sequence"/>
</dbReference>
<evidence type="ECO:0000313" key="2">
    <source>
        <dbReference type="Proteomes" id="UP000648984"/>
    </source>
</evidence>
<organism evidence="1 2">
    <name type="scientific">Aromatoleum diolicum</name>
    <dbReference type="NCBI Taxonomy" id="75796"/>
    <lineage>
        <taxon>Bacteria</taxon>
        <taxon>Pseudomonadati</taxon>
        <taxon>Pseudomonadota</taxon>
        <taxon>Betaproteobacteria</taxon>
        <taxon>Rhodocyclales</taxon>
        <taxon>Rhodocyclaceae</taxon>
        <taxon>Aromatoleum</taxon>
    </lineage>
</organism>
<dbReference type="EMBL" id="WTVQ01000002">
    <property type="protein sequence ID" value="NMG73516.1"/>
    <property type="molecule type" value="Genomic_DNA"/>
</dbReference>
<sequence>MTRPPHDDYVRNVEHFGVQLVLTPDEAQFVRAWSASGAPSSLPATASVRRGSSVTAMLVFQGCTPDVSGKCDVVANFSLLAPDGTLIPGGTGLLWSDEPMPGRLHLGNASMGVSFDVNDPVGQYKVIATVKDKVSGKKLSLGSALKVLE</sequence>
<dbReference type="RefSeq" id="WP_169258664.1">
    <property type="nucleotide sequence ID" value="NZ_WTVQ01000002.1"/>
</dbReference>
<accession>A0ABX1Q7X2</accession>
<reference evidence="1 2" key="1">
    <citation type="submission" date="2019-12" db="EMBL/GenBank/DDBJ databases">
        <title>Comparative genomics gives insights into the taxonomy of the Azoarcus-Aromatoleum group and reveals separate origins of nif in the plant-associated Azoarcus and non-plant-associated Aromatoleum sub-groups.</title>
        <authorList>
            <person name="Lafos M."/>
            <person name="Maluk M."/>
            <person name="Batista M."/>
            <person name="Junghare M."/>
            <person name="Carmona M."/>
            <person name="Faoro H."/>
            <person name="Cruz L.M."/>
            <person name="Battistoni F."/>
            <person name="De Souza E."/>
            <person name="Pedrosa F."/>
            <person name="Chen W.-M."/>
            <person name="Poole P.S."/>
            <person name="Dixon R.A."/>
            <person name="James E.K."/>
        </authorList>
    </citation>
    <scope>NUCLEOTIDE SEQUENCE [LARGE SCALE GENOMIC DNA]</scope>
    <source>
        <strain evidence="1 2">22Lin</strain>
    </source>
</reference>
<protein>
    <submittedName>
        <fullName evidence="1">Uncharacterized protein</fullName>
    </submittedName>
</protein>
<name>A0ABX1Q7X2_9RHOO</name>
<proteinExistence type="predicted"/>
<comment type="caution">
    <text evidence="1">The sequence shown here is derived from an EMBL/GenBank/DDBJ whole genome shotgun (WGS) entry which is preliminary data.</text>
</comment>
<evidence type="ECO:0000313" key="1">
    <source>
        <dbReference type="EMBL" id="NMG73516.1"/>
    </source>
</evidence>
<keyword evidence="2" id="KW-1185">Reference proteome</keyword>
<gene>
    <name evidence="1" type="ORF">GPA25_01970</name>
</gene>